<sequence length="340" mass="39767">MPIIKSHTLLANDSNEHSDIHERIKKSANYLDQLILDQSSEKLDSKLAIERLPFKKSINSNSNILKLNYNNHFLLKSDFEKLLPDLNSRQYKVKDLQNKNLITELIKGRYASNLKPNGSYYLVFNNVEDAAVYYHETKGKKINGKQISFEFISSINNEFKYMYFPILPDLRISKYIDKNLVENWFTNDLIKSLNKNETNSALITISKQLWEDYKQSSRNNENLDSINGNSNEKKTDKFKNLPIIERTNTVILNNIPENFKSNDIAEWLWEYDLYPIEELSIRKIINSSGGGNNSNKINKLNTWCLIFSNELEARRFILQYDNRHLFENENLPIIKAEILG</sequence>
<comment type="caution">
    <text evidence="1">The sequence shown here is derived from an EMBL/GenBank/DDBJ whole genome shotgun (WGS) entry which is preliminary data.</text>
</comment>
<evidence type="ECO:0000313" key="1">
    <source>
        <dbReference type="EMBL" id="GME81735.1"/>
    </source>
</evidence>
<organism evidence="1 2">
    <name type="scientific">Candida boidinii</name>
    <name type="common">Yeast</name>
    <dbReference type="NCBI Taxonomy" id="5477"/>
    <lineage>
        <taxon>Eukaryota</taxon>
        <taxon>Fungi</taxon>
        <taxon>Dikarya</taxon>
        <taxon>Ascomycota</taxon>
        <taxon>Saccharomycotina</taxon>
        <taxon>Pichiomycetes</taxon>
        <taxon>Pichiales</taxon>
        <taxon>Pichiaceae</taxon>
        <taxon>Ogataea</taxon>
        <taxon>Ogataea/Candida clade</taxon>
    </lineage>
</organism>
<keyword evidence="2" id="KW-1185">Reference proteome</keyword>
<evidence type="ECO:0000313" key="2">
    <source>
        <dbReference type="Proteomes" id="UP001165120"/>
    </source>
</evidence>
<protein>
    <submittedName>
        <fullName evidence="1">Unnamed protein product</fullName>
    </submittedName>
</protein>
<proteinExistence type="predicted"/>
<accession>A0A9W6T8Y1</accession>
<dbReference type="AlphaFoldDB" id="A0A9W6T8Y1"/>
<gene>
    <name evidence="1" type="ORF">Cboi02_000663800</name>
</gene>
<dbReference type="EMBL" id="BSXN01004726">
    <property type="protein sequence ID" value="GME81735.1"/>
    <property type="molecule type" value="Genomic_DNA"/>
</dbReference>
<name>A0A9W6T8Y1_CANBO</name>
<dbReference type="Proteomes" id="UP001165120">
    <property type="component" value="Unassembled WGS sequence"/>
</dbReference>
<reference evidence="1" key="1">
    <citation type="submission" date="2023-04" db="EMBL/GenBank/DDBJ databases">
        <title>Candida boidinii NBRC 10035.</title>
        <authorList>
            <person name="Ichikawa N."/>
            <person name="Sato H."/>
            <person name="Tonouchi N."/>
        </authorList>
    </citation>
    <scope>NUCLEOTIDE SEQUENCE</scope>
    <source>
        <strain evidence="1">NBRC 10035</strain>
    </source>
</reference>